<evidence type="ECO:0000313" key="4">
    <source>
        <dbReference type="Proteomes" id="UP000595140"/>
    </source>
</evidence>
<dbReference type="SMART" id="SM00666">
    <property type="entry name" value="PB1"/>
    <property type="match status" value="1"/>
</dbReference>
<feature type="domain" description="PB1" evidence="2">
    <location>
        <begin position="40"/>
        <end position="127"/>
    </location>
</feature>
<keyword evidence="4" id="KW-1185">Reference proteome</keyword>
<accession>A0A484LG30</accession>
<dbReference type="OrthoDB" id="1938580at2759"/>
<dbReference type="PANTHER" id="PTHR31066:SF60">
    <property type="entry name" value="PB1 DOMAIN-CONTAINING PROTEIN"/>
    <property type="match status" value="1"/>
</dbReference>
<sequence length="269" mass="28530">MESQKSINSSSSGGGGGDGEASKCKVKLMCSYGGKIHQRQRDNQLAYVGGDTKILTVDRRIRFPEIFSKLSSLCNCGDNGELSIKYQLPGEDLDALVSLIDDDDVEHMMVDIAPTTHDLLQLHIPGMPLPENPCPKQQVENGLPPGNYGSVANNNKLVILQSHHHLPPHLQGLPESHVTGGAGGYANGLKMVYGLPVLPGGYHPGNLGQFSVIAGGGDQNLQHPIYSFVQAVPSVPVPEHKPPPQPLVSTASGCEMLNPAVGVIDQTLA</sequence>
<dbReference type="EMBL" id="OOIL02001451">
    <property type="protein sequence ID" value="VFQ75383.1"/>
    <property type="molecule type" value="Genomic_DNA"/>
</dbReference>
<gene>
    <name evidence="3" type="ORF">CCAM_LOCUS17159</name>
</gene>
<proteinExistence type="predicted"/>
<dbReference type="SUPFAM" id="SSF54277">
    <property type="entry name" value="CAD &amp; PB1 domains"/>
    <property type="match status" value="1"/>
</dbReference>
<evidence type="ECO:0000259" key="2">
    <source>
        <dbReference type="SMART" id="SM00666"/>
    </source>
</evidence>
<dbReference type="InterPro" id="IPR053198">
    <property type="entry name" value="Gynoecium_Dev_Regulator"/>
</dbReference>
<protein>
    <recommendedName>
        <fullName evidence="2">PB1 domain-containing protein</fullName>
    </recommendedName>
</protein>
<dbReference type="InterPro" id="IPR000270">
    <property type="entry name" value="PB1_dom"/>
</dbReference>
<dbReference type="Proteomes" id="UP000595140">
    <property type="component" value="Unassembled WGS sequence"/>
</dbReference>
<dbReference type="CDD" id="cd06410">
    <property type="entry name" value="PB1_UP2"/>
    <property type="match status" value="1"/>
</dbReference>
<feature type="region of interest" description="Disordered" evidence="1">
    <location>
        <begin position="1"/>
        <end position="20"/>
    </location>
</feature>
<organism evidence="3 4">
    <name type="scientific">Cuscuta campestris</name>
    <dbReference type="NCBI Taxonomy" id="132261"/>
    <lineage>
        <taxon>Eukaryota</taxon>
        <taxon>Viridiplantae</taxon>
        <taxon>Streptophyta</taxon>
        <taxon>Embryophyta</taxon>
        <taxon>Tracheophyta</taxon>
        <taxon>Spermatophyta</taxon>
        <taxon>Magnoliopsida</taxon>
        <taxon>eudicotyledons</taxon>
        <taxon>Gunneridae</taxon>
        <taxon>Pentapetalae</taxon>
        <taxon>asterids</taxon>
        <taxon>lamiids</taxon>
        <taxon>Solanales</taxon>
        <taxon>Convolvulaceae</taxon>
        <taxon>Cuscuteae</taxon>
        <taxon>Cuscuta</taxon>
        <taxon>Cuscuta subgen. Grammica</taxon>
        <taxon>Cuscuta sect. Cleistogrammica</taxon>
    </lineage>
</organism>
<evidence type="ECO:0000313" key="3">
    <source>
        <dbReference type="EMBL" id="VFQ75383.1"/>
    </source>
</evidence>
<dbReference type="PANTHER" id="PTHR31066">
    <property type="entry name" value="OS05G0427100 PROTEIN-RELATED"/>
    <property type="match status" value="1"/>
</dbReference>
<name>A0A484LG30_9ASTE</name>
<reference evidence="3 4" key="1">
    <citation type="submission" date="2018-04" db="EMBL/GenBank/DDBJ databases">
        <authorList>
            <person name="Vogel A."/>
        </authorList>
    </citation>
    <scope>NUCLEOTIDE SEQUENCE [LARGE SCALE GENOMIC DNA]</scope>
</reference>
<evidence type="ECO:0000256" key="1">
    <source>
        <dbReference type="SAM" id="MobiDB-lite"/>
    </source>
</evidence>
<dbReference type="AlphaFoldDB" id="A0A484LG30"/>
<dbReference type="Pfam" id="PF00564">
    <property type="entry name" value="PB1"/>
    <property type="match status" value="1"/>
</dbReference>